<proteinExistence type="predicted"/>
<reference evidence="3" key="1">
    <citation type="journal article" date="2019" name="Int. J. Syst. Evol. Microbiol.">
        <title>The Global Catalogue of Microorganisms (GCM) 10K type strain sequencing project: providing services to taxonomists for standard genome sequencing and annotation.</title>
        <authorList>
            <consortium name="The Broad Institute Genomics Platform"/>
            <consortium name="The Broad Institute Genome Sequencing Center for Infectious Disease"/>
            <person name="Wu L."/>
            <person name="Ma J."/>
        </authorList>
    </citation>
    <scope>NUCLEOTIDE SEQUENCE [LARGE SCALE GENOMIC DNA]</scope>
    <source>
        <strain evidence="3">CGMCC 1.3240</strain>
    </source>
</reference>
<evidence type="ECO:0000313" key="2">
    <source>
        <dbReference type="EMBL" id="MFC5649562.1"/>
    </source>
</evidence>
<keyword evidence="3" id="KW-1185">Reference proteome</keyword>
<accession>A0ABW0VX40</accession>
<dbReference type="InterPro" id="IPR025948">
    <property type="entry name" value="HTH-like_dom"/>
</dbReference>
<gene>
    <name evidence="2" type="ORF">ACFPYJ_10535</name>
</gene>
<evidence type="ECO:0000313" key="3">
    <source>
        <dbReference type="Proteomes" id="UP001596047"/>
    </source>
</evidence>
<sequence length="98" mass="11314">MSEARQERDQEIKEHMMAIHFAHPYFGYPRMMNALWEAGYVVNHKKVCSRGGVENACSKWKDMGLKPPPFLTPSCCLGLLHLLSYYPFAFLSWAKSCE</sequence>
<feature type="domain" description="HTH-like" evidence="1">
    <location>
        <begin position="7"/>
        <end position="47"/>
    </location>
</feature>
<organism evidence="2 3">
    <name type="scientific">Paenibacillus solisilvae</name>
    <dbReference type="NCBI Taxonomy" id="2486751"/>
    <lineage>
        <taxon>Bacteria</taxon>
        <taxon>Bacillati</taxon>
        <taxon>Bacillota</taxon>
        <taxon>Bacilli</taxon>
        <taxon>Bacillales</taxon>
        <taxon>Paenibacillaceae</taxon>
        <taxon>Paenibacillus</taxon>
    </lineage>
</organism>
<dbReference type="Proteomes" id="UP001596047">
    <property type="component" value="Unassembled WGS sequence"/>
</dbReference>
<dbReference type="RefSeq" id="WP_379188127.1">
    <property type="nucleotide sequence ID" value="NZ_JBHSOW010000038.1"/>
</dbReference>
<dbReference type="EMBL" id="JBHSOW010000038">
    <property type="protein sequence ID" value="MFC5649562.1"/>
    <property type="molecule type" value="Genomic_DNA"/>
</dbReference>
<comment type="caution">
    <text evidence="2">The sequence shown here is derived from an EMBL/GenBank/DDBJ whole genome shotgun (WGS) entry which is preliminary data.</text>
</comment>
<evidence type="ECO:0000259" key="1">
    <source>
        <dbReference type="Pfam" id="PF13276"/>
    </source>
</evidence>
<dbReference type="Pfam" id="PF13276">
    <property type="entry name" value="HTH_21"/>
    <property type="match status" value="1"/>
</dbReference>
<protein>
    <submittedName>
        <fullName evidence="2">IS3 family transposase</fullName>
    </submittedName>
</protein>
<name>A0ABW0VX40_9BACL</name>